<name>A0A852SXA8_9MICO</name>
<dbReference type="RefSeq" id="WP_179454600.1">
    <property type="nucleotide sequence ID" value="NZ_BAAAPX010000001.1"/>
</dbReference>
<evidence type="ECO:0000313" key="2">
    <source>
        <dbReference type="EMBL" id="NYD73130.1"/>
    </source>
</evidence>
<accession>A0A852SXA8</accession>
<comment type="caution">
    <text evidence="2">The sequence shown here is derived from an EMBL/GenBank/DDBJ whole genome shotgun (WGS) entry which is preliminary data.</text>
</comment>
<keyword evidence="2" id="KW-0456">Lyase</keyword>
<dbReference type="GO" id="GO:0051213">
    <property type="term" value="F:dioxygenase activity"/>
    <property type="evidence" value="ECO:0007669"/>
    <property type="project" value="UniProtKB-KW"/>
</dbReference>
<keyword evidence="2" id="KW-0223">Dioxygenase</keyword>
<dbReference type="PANTHER" id="PTHR36437">
    <property type="entry name" value="GLYOXALASE/BLEOMYCIN RESISTANCE PROTEIN/DIOXYGENASE"/>
    <property type="match status" value="1"/>
</dbReference>
<evidence type="ECO:0000313" key="3">
    <source>
        <dbReference type="Proteomes" id="UP000589620"/>
    </source>
</evidence>
<keyword evidence="3" id="KW-1185">Reference proteome</keyword>
<dbReference type="InterPro" id="IPR004360">
    <property type="entry name" value="Glyas_Fos-R_dOase_dom"/>
</dbReference>
<proteinExistence type="predicted"/>
<organism evidence="2 3">
    <name type="scientific">Leifsonia soli</name>
    <dbReference type="NCBI Taxonomy" id="582665"/>
    <lineage>
        <taxon>Bacteria</taxon>
        <taxon>Bacillati</taxon>
        <taxon>Actinomycetota</taxon>
        <taxon>Actinomycetes</taxon>
        <taxon>Micrococcales</taxon>
        <taxon>Microbacteriaceae</taxon>
        <taxon>Leifsonia</taxon>
    </lineage>
</organism>
<dbReference type="EMBL" id="JACCBJ010000001">
    <property type="protein sequence ID" value="NYD73130.1"/>
    <property type="molecule type" value="Genomic_DNA"/>
</dbReference>
<dbReference type="PROSITE" id="PS51819">
    <property type="entry name" value="VOC"/>
    <property type="match status" value="1"/>
</dbReference>
<dbReference type="Pfam" id="PF00903">
    <property type="entry name" value="Glyoxalase"/>
    <property type="match status" value="1"/>
</dbReference>
<dbReference type="InterPro" id="IPR037523">
    <property type="entry name" value="VOC_core"/>
</dbReference>
<dbReference type="GO" id="GO:0016829">
    <property type="term" value="F:lyase activity"/>
    <property type="evidence" value="ECO:0007669"/>
    <property type="project" value="UniProtKB-KW"/>
</dbReference>
<keyword evidence="2" id="KW-0560">Oxidoreductase</keyword>
<sequence>MTDTDGAGIVGVSTIGIPVSDQDRALAFYRDVLGLEVRVDAPLPQIGGRWIMLAPPGAAVSVSLVPAKPDAPAGVETGIRFEAVDAERAHETLAGSGTEVGEMLRWPGVPAMFAAHDPDGNRFEVVERA</sequence>
<evidence type="ECO:0000259" key="1">
    <source>
        <dbReference type="PROSITE" id="PS51819"/>
    </source>
</evidence>
<dbReference type="Proteomes" id="UP000589620">
    <property type="component" value="Unassembled WGS sequence"/>
</dbReference>
<protein>
    <submittedName>
        <fullName evidence="2">Catechol 2,3-dioxygenase-like lactoylglutathione lyase family enzyme</fullName>
    </submittedName>
</protein>
<dbReference type="AlphaFoldDB" id="A0A852SXA8"/>
<dbReference type="SUPFAM" id="SSF54593">
    <property type="entry name" value="Glyoxalase/Bleomycin resistance protein/Dihydroxybiphenyl dioxygenase"/>
    <property type="match status" value="1"/>
</dbReference>
<feature type="domain" description="VOC" evidence="1">
    <location>
        <begin position="11"/>
        <end position="128"/>
    </location>
</feature>
<dbReference type="Gene3D" id="3.10.180.10">
    <property type="entry name" value="2,3-Dihydroxybiphenyl 1,2-Dioxygenase, domain 1"/>
    <property type="match status" value="1"/>
</dbReference>
<reference evidence="2 3" key="1">
    <citation type="submission" date="2020-07" db="EMBL/GenBank/DDBJ databases">
        <title>Sequencing the genomes of 1000 actinobacteria strains.</title>
        <authorList>
            <person name="Klenk H.-P."/>
        </authorList>
    </citation>
    <scope>NUCLEOTIDE SEQUENCE [LARGE SCALE GENOMIC DNA]</scope>
    <source>
        <strain evidence="2 3">DSM 23871</strain>
    </source>
</reference>
<dbReference type="PANTHER" id="PTHR36437:SF2">
    <property type="entry name" value="GLYOXALASE_BLEOMYCIN RESISTANCE PROTEIN_DIOXYGENASE"/>
    <property type="match status" value="1"/>
</dbReference>
<dbReference type="InterPro" id="IPR029068">
    <property type="entry name" value="Glyas_Bleomycin-R_OHBP_Dase"/>
</dbReference>
<gene>
    <name evidence="2" type="ORF">BJ963_000649</name>
</gene>